<accession>A0AA36FW72</accession>
<dbReference type="EMBL" id="CATQJA010001956">
    <property type="protein sequence ID" value="CAJ0569154.1"/>
    <property type="molecule type" value="Genomic_DNA"/>
</dbReference>
<organism evidence="2 3">
    <name type="scientific">Mesorhabditis spiculigera</name>
    <dbReference type="NCBI Taxonomy" id="96644"/>
    <lineage>
        <taxon>Eukaryota</taxon>
        <taxon>Metazoa</taxon>
        <taxon>Ecdysozoa</taxon>
        <taxon>Nematoda</taxon>
        <taxon>Chromadorea</taxon>
        <taxon>Rhabditida</taxon>
        <taxon>Rhabditina</taxon>
        <taxon>Rhabditomorpha</taxon>
        <taxon>Rhabditoidea</taxon>
        <taxon>Rhabditidae</taxon>
        <taxon>Mesorhabditinae</taxon>
        <taxon>Mesorhabditis</taxon>
    </lineage>
</organism>
<feature type="compositionally biased region" description="Polar residues" evidence="1">
    <location>
        <begin position="56"/>
        <end position="65"/>
    </location>
</feature>
<protein>
    <submittedName>
        <fullName evidence="2">Uncharacterized protein</fullName>
    </submittedName>
</protein>
<feature type="region of interest" description="Disordered" evidence="1">
    <location>
        <begin position="21"/>
        <end position="98"/>
    </location>
</feature>
<evidence type="ECO:0000313" key="2">
    <source>
        <dbReference type="EMBL" id="CAJ0569154.1"/>
    </source>
</evidence>
<sequence>MDVAAIYATNYGFRRYYNKKSASQNRPQLPRLQHWDAKQFKELNQGTPEHDRRQPGSHQPQNLQRNRTDYQHQLHVAAQPLRYPFNRPTRREDPGHNG</sequence>
<proteinExistence type="predicted"/>
<dbReference type="Proteomes" id="UP001177023">
    <property type="component" value="Unassembled WGS sequence"/>
</dbReference>
<comment type="caution">
    <text evidence="2">The sequence shown here is derived from an EMBL/GenBank/DDBJ whole genome shotgun (WGS) entry which is preliminary data.</text>
</comment>
<feature type="compositionally biased region" description="Basic and acidic residues" evidence="1">
    <location>
        <begin position="89"/>
        <end position="98"/>
    </location>
</feature>
<name>A0AA36FW72_9BILA</name>
<evidence type="ECO:0000313" key="3">
    <source>
        <dbReference type="Proteomes" id="UP001177023"/>
    </source>
</evidence>
<reference evidence="2" key="1">
    <citation type="submission" date="2023-06" db="EMBL/GenBank/DDBJ databases">
        <authorList>
            <person name="Delattre M."/>
        </authorList>
    </citation>
    <scope>NUCLEOTIDE SEQUENCE</scope>
    <source>
        <strain evidence="2">AF72</strain>
    </source>
</reference>
<keyword evidence="3" id="KW-1185">Reference proteome</keyword>
<dbReference type="AlphaFoldDB" id="A0AA36FW72"/>
<evidence type="ECO:0000256" key="1">
    <source>
        <dbReference type="SAM" id="MobiDB-lite"/>
    </source>
</evidence>
<feature type="non-terminal residue" evidence="2">
    <location>
        <position position="98"/>
    </location>
</feature>
<gene>
    <name evidence="2" type="ORF">MSPICULIGERA_LOCUS7644</name>
</gene>